<evidence type="ECO:0000259" key="1">
    <source>
        <dbReference type="Pfam" id="PF13474"/>
    </source>
</evidence>
<name>A0A0F9V5N1_9ZZZZ</name>
<dbReference type="SUPFAM" id="SSF54427">
    <property type="entry name" value="NTF2-like"/>
    <property type="match status" value="1"/>
</dbReference>
<dbReference type="InterPro" id="IPR032710">
    <property type="entry name" value="NTF2-like_dom_sf"/>
</dbReference>
<accession>A0A0F9V5N1</accession>
<protein>
    <recommendedName>
        <fullName evidence="1">SnoaL-like domain-containing protein</fullName>
    </recommendedName>
</protein>
<gene>
    <name evidence="2" type="ORF">LCGC14_0447630</name>
</gene>
<comment type="caution">
    <text evidence="2">The sequence shown here is derived from an EMBL/GenBank/DDBJ whole genome shotgun (WGS) entry which is preliminary data.</text>
</comment>
<feature type="domain" description="SnoaL-like" evidence="1">
    <location>
        <begin position="43"/>
        <end position="161"/>
    </location>
</feature>
<dbReference type="Pfam" id="PF13474">
    <property type="entry name" value="SnoaL_3"/>
    <property type="match status" value="1"/>
</dbReference>
<proteinExistence type="predicted"/>
<reference evidence="2" key="1">
    <citation type="journal article" date="2015" name="Nature">
        <title>Complex archaea that bridge the gap between prokaryotes and eukaryotes.</title>
        <authorList>
            <person name="Spang A."/>
            <person name="Saw J.H."/>
            <person name="Jorgensen S.L."/>
            <person name="Zaremba-Niedzwiedzka K."/>
            <person name="Martijn J."/>
            <person name="Lind A.E."/>
            <person name="van Eijk R."/>
            <person name="Schleper C."/>
            <person name="Guy L."/>
            <person name="Ettema T.J."/>
        </authorList>
    </citation>
    <scope>NUCLEOTIDE SEQUENCE</scope>
</reference>
<dbReference type="InterPro" id="IPR037401">
    <property type="entry name" value="SnoaL-like"/>
</dbReference>
<organism evidence="2">
    <name type="scientific">marine sediment metagenome</name>
    <dbReference type="NCBI Taxonomy" id="412755"/>
    <lineage>
        <taxon>unclassified sequences</taxon>
        <taxon>metagenomes</taxon>
        <taxon>ecological metagenomes</taxon>
    </lineage>
</organism>
<dbReference type="PROSITE" id="PS51257">
    <property type="entry name" value="PROKAR_LIPOPROTEIN"/>
    <property type="match status" value="1"/>
</dbReference>
<dbReference type="EMBL" id="LAZR01000439">
    <property type="protein sequence ID" value="KKN68826.1"/>
    <property type="molecule type" value="Genomic_DNA"/>
</dbReference>
<dbReference type="AlphaFoldDB" id="A0A0F9V5N1"/>
<dbReference type="Gene3D" id="3.10.450.50">
    <property type="match status" value="1"/>
</dbReference>
<evidence type="ECO:0000313" key="2">
    <source>
        <dbReference type="EMBL" id="KKN68826.1"/>
    </source>
</evidence>
<sequence length="172" mass="20194">MKKLLTPLSLVISLCFLLCFSISCQQRKVTLDESQKAEITETIKQITKEAFEAGSNNELDRMFSYFSDNTITIEHGMIDYSWEEHKKIAHEMMANMVELKYTMGEIEVDVLSADVAVLYGFYSYMMKDKSDNTFEGKDAWTWVFNYEEDEWKIRHVHISALFAKLNKRRNNE</sequence>